<keyword evidence="6 7" id="KW-0472">Membrane</keyword>
<dbReference type="RefSeq" id="WP_091309878.1">
    <property type="nucleotide sequence ID" value="NZ_FNSO01000004.1"/>
</dbReference>
<dbReference type="GO" id="GO:0055085">
    <property type="term" value="P:transmembrane transport"/>
    <property type="evidence" value="ECO:0007669"/>
    <property type="project" value="InterPro"/>
</dbReference>
<evidence type="ECO:0000313" key="10">
    <source>
        <dbReference type="Proteomes" id="UP000199622"/>
    </source>
</evidence>
<evidence type="ECO:0000256" key="3">
    <source>
        <dbReference type="ARBA" id="ARBA00022475"/>
    </source>
</evidence>
<dbReference type="Pfam" id="PF00528">
    <property type="entry name" value="BPD_transp_1"/>
    <property type="match status" value="2"/>
</dbReference>
<evidence type="ECO:0000256" key="6">
    <source>
        <dbReference type="ARBA" id="ARBA00023136"/>
    </source>
</evidence>
<feature type="transmembrane region" description="Helical" evidence="7">
    <location>
        <begin position="98"/>
        <end position="123"/>
    </location>
</feature>
<dbReference type="EMBL" id="FNSO01000004">
    <property type="protein sequence ID" value="SEC55676.1"/>
    <property type="molecule type" value="Genomic_DNA"/>
</dbReference>
<feature type="transmembrane region" description="Helical" evidence="7">
    <location>
        <begin position="414"/>
        <end position="435"/>
    </location>
</feature>
<dbReference type="InterPro" id="IPR050366">
    <property type="entry name" value="BP-dependent_transpt_permease"/>
</dbReference>
<comment type="similarity">
    <text evidence="7">Belongs to the binding-protein-dependent transport system permease family.</text>
</comment>
<dbReference type="AlphaFoldDB" id="A0A1H4TGS4"/>
<feature type="transmembrane region" description="Helical" evidence="7">
    <location>
        <begin position="386"/>
        <end position="407"/>
    </location>
</feature>
<feature type="transmembrane region" description="Helical" evidence="7">
    <location>
        <begin position="503"/>
        <end position="524"/>
    </location>
</feature>
<dbReference type="InterPro" id="IPR000515">
    <property type="entry name" value="MetI-like"/>
</dbReference>
<feature type="transmembrane region" description="Helical" evidence="7">
    <location>
        <begin position="144"/>
        <end position="169"/>
    </location>
</feature>
<dbReference type="InterPro" id="IPR035906">
    <property type="entry name" value="MetI-like_sf"/>
</dbReference>
<feature type="transmembrane region" description="Helical" evidence="7">
    <location>
        <begin position="12"/>
        <end position="31"/>
    </location>
</feature>
<feature type="transmembrane region" description="Helical" evidence="7">
    <location>
        <begin position="284"/>
        <end position="303"/>
    </location>
</feature>
<evidence type="ECO:0000256" key="1">
    <source>
        <dbReference type="ARBA" id="ARBA00004651"/>
    </source>
</evidence>
<evidence type="ECO:0000256" key="7">
    <source>
        <dbReference type="RuleBase" id="RU363032"/>
    </source>
</evidence>
<evidence type="ECO:0000259" key="8">
    <source>
        <dbReference type="PROSITE" id="PS50928"/>
    </source>
</evidence>
<evidence type="ECO:0000256" key="4">
    <source>
        <dbReference type="ARBA" id="ARBA00022692"/>
    </source>
</evidence>
<dbReference type="Gene3D" id="1.10.3720.10">
    <property type="entry name" value="MetI-like"/>
    <property type="match status" value="1"/>
</dbReference>
<feature type="transmembrane region" description="Helical" evidence="7">
    <location>
        <begin position="331"/>
        <end position="348"/>
    </location>
</feature>
<evidence type="ECO:0000256" key="5">
    <source>
        <dbReference type="ARBA" id="ARBA00022989"/>
    </source>
</evidence>
<dbReference type="OrthoDB" id="8480309at2"/>
<keyword evidence="4 7" id="KW-0812">Transmembrane</keyword>
<comment type="subcellular location">
    <subcellularLocation>
        <location evidence="1 7">Cell membrane</location>
        <topology evidence="1 7">Multi-pass membrane protein</topology>
    </subcellularLocation>
</comment>
<dbReference type="Proteomes" id="UP000199622">
    <property type="component" value="Unassembled WGS sequence"/>
</dbReference>
<gene>
    <name evidence="9" type="ORF">SAMN04489727_4193</name>
</gene>
<feature type="transmembrane region" description="Helical" evidence="7">
    <location>
        <begin position="544"/>
        <end position="569"/>
    </location>
</feature>
<feature type="transmembrane region" description="Helical" evidence="7">
    <location>
        <begin position="181"/>
        <end position="204"/>
    </location>
</feature>
<dbReference type="PROSITE" id="PS50928">
    <property type="entry name" value="ABC_TM1"/>
    <property type="match status" value="1"/>
</dbReference>
<dbReference type="PANTHER" id="PTHR43386">
    <property type="entry name" value="OLIGOPEPTIDE TRANSPORT SYSTEM PERMEASE PROTEIN APPC"/>
    <property type="match status" value="1"/>
</dbReference>
<keyword evidence="2 7" id="KW-0813">Transport</keyword>
<feature type="transmembrane region" description="Helical" evidence="7">
    <location>
        <begin position="234"/>
        <end position="256"/>
    </location>
</feature>
<dbReference type="PANTHER" id="PTHR43386:SF1">
    <property type="entry name" value="D,D-DIPEPTIDE TRANSPORT SYSTEM PERMEASE PROTEIN DDPC-RELATED"/>
    <property type="match status" value="1"/>
</dbReference>
<protein>
    <submittedName>
        <fullName evidence="9">ABC-type dipeptide/oligopeptide/nickel transport system, permease component</fullName>
    </submittedName>
</protein>
<feature type="domain" description="ABC transmembrane type-1" evidence="8">
    <location>
        <begin position="382"/>
        <end position="568"/>
    </location>
</feature>
<evidence type="ECO:0000256" key="2">
    <source>
        <dbReference type="ARBA" id="ARBA00022448"/>
    </source>
</evidence>
<feature type="transmembrane region" description="Helical" evidence="7">
    <location>
        <begin position="441"/>
        <end position="458"/>
    </location>
</feature>
<reference evidence="10" key="1">
    <citation type="submission" date="2016-10" db="EMBL/GenBank/DDBJ databases">
        <authorList>
            <person name="Varghese N."/>
            <person name="Submissions S."/>
        </authorList>
    </citation>
    <scope>NUCLEOTIDE SEQUENCE [LARGE SCALE GENOMIC DNA]</scope>
    <source>
        <strain evidence="10">DSM 44544</strain>
    </source>
</reference>
<dbReference type="GO" id="GO:0005886">
    <property type="term" value="C:plasma membrane"/>
    <property type="evidence" value="ECO:0007669"/>
    <property type="project" value="UniProtKB-SubCell"/>
</dbReference>
<name>A0A1H4TGS4_9PSEU</name>
<accession>A0A1H4TGS4</accession>
<sequence>MIAAAPRWHAGAGRLAAGGALLAAVAFLPWLSGTDPARTVLAARSADQAPTPEQLAAVRAELDLDQGPLTHLGHWLGGLPRGDAGTSWVSGAPVLPPVVTALGVSLTLMLATLVVTIAVAALVSTRTLYRGSRRLPHDGGGTVAASLAALPKFLLASLLATVFGVWLGWFPPGGWTGPAAMVLPALALGVPSGAVIGGLLAHALPATFGEPWVRTWHAAGFRPGRLVRPILRGALAGVVPQLVPSVVGLVGGAVAVEKVFNIPGLGRLALDAALAQDLPPLQTATLLLALLGIGAGLLVRAACRRLAGPALRDGGLAAAPPPVRRRSPGRVAGGCALVLLAVGIAGLLRDPSSVDTAARLLPPSAAHPLGTDALGRDMLARLGHGALRTTAVALAVTAAAVVIGVLLGMAGPAGAGLTEVLSTLPAVLAGLLTTAVTGPSVWGAACAVCLVGWTPYAAQTAALLERERATNYVQASISFGAGPLHLVRHHLLPAVLPAVVRNAALRLPTTILVLASLGFLGLGEQPPTPDWGRLLAENQPYLELAPWTTLAPAGALVLLSVLAAAVPGLTTSRKRVRSH</sequence>
<dbReference type="STRING" id="208445.SAMN04489727_4193"/>
<keyword evidence="10" id="KW-1185">Reference proteome</keyword>
<keyword evidence="5 7" id="KW-1133">Transmembrane helix</keyword>
<proteinExistence type="inferred from homology"/>
<dbReference type="CDD" id="cd06261">
    <property type="entry name" value="TM_PBP2"/>
    <property type="match status" value="1"/>
</dbReference>
<organism evidence="9 10">
    <name type="scientific">Amycolatopsis tolypomycina</name>
    <dbReference type="NCBI Taxonomy" id="208445"/>
    <lineage>
        <taxon>Bacteria</taxon>
        <taxon>Bacillati</taxon>
        <taxon>Actinomycetota</taxon>
        <taxon>Actinomycetes</taxon>
        <taxon>Pseudonocardiales</taxon>
        <taxon>Pseudonocardiaceae</taxon>
        <taxon>Amycolatopsis</taxon>
    </lineage>
</organism>
<dbReference type="SUPFAM" id="SSF161098">
    <property type="entry name" value="MetI-like"/>
    <property type="match status" value="1"/>
</dbReference>
<evidence type="ECO:0000313" key="9">
    <source>
        <dbReference type="EMBL" id="SEC55676.1"/>
    </source>
</evidence>
<keyword evidence="3" id="KW-1003">Cell membrane</keyword>